<feature type="region of interest" description="Disordered" evidence="1">
    <location>
        <begin position="76"/>
        <end position="102"/>
    </location>
</feature>
<accession>A0A022VY58</accession>
<gene>
    <name evidence="2" type="ORF">H103_05547</name>
</gene>
<dbReference type="EMBL" id="KK207873">
    <property type="protein sequence ID" value="EZF51177.1"/>
    <property type="molecule type" value="Genomic_DNA"/>
</dbReference>
<protein>
    <submittedName>
        <fullName evidence="2">Uncharacterized protein</fullName>
    </submittedName>
</protein>
<reference evidence="2" key="1">
    <citation type="submission" date="2014-02" db="EMBL/GenBank/DDBJ databases">
        <title>The Genome Sequence of Trichophyton rubrum (morphotype fischeri) CBS 288.86.</title>
        <authorList>
            <consortium name="The Broad Institute Genomics Platform"/>
            <person name="Cuomo C.A."/>
            <person name="White T.C."/>
            <person name="Graser Y."/>
            <person name="Martinez-Rossi N."/>
            <person name="Heitman J."/>
            <person name="Young S.K."/>
            <person name="Zeng Q."/>
            <person name="Gargeya S."/>
            <person name="Abouelleil A."/>
            <person name="Alvarado L."/>
            <person name="Chapman S.B."/>
            <person name="Gainer-Dewar J."/>
            <person name="Goldberg J."/>
            <person name="Griggs A."/>
            <person name="Gujja S."/>
            <person name="Hansen M."/>
            <person name="Howarth C."/>
            <person name="Imamovic A."/>
            <person name="Larimer J."/>
            <person name="Martinez D."/>
            <person name="Murphy C."/>
            <person name="Pearson M.D."/>
            <person name="Persinoti G."/>
            <person name="Poon T."/>
            <person name="Priest M."/>
            <person name="Roberts A.D."/>
            <person name="Saif S."/>
            <person name="Shea T.D."/>
            <person name="Sykes S.N."/>
            <person name="Wortman J."/>
            <person name="Nusbaum C."/>
            <person name="Birren B."/>
        </authorList>
    </citation>
    <scope>NUCLEOTIDE SEQUENCE [LARGE SCALE GENOMIC DNA]</scope>
    <source>
        <strain evidence="2">CBS 288.86</strain>
    </source>
</reference>
<dbReference type="AlphaFoldDB" id="A0A022VY58"/>
<evidence type="ECO:0000313" key="2">
    <source>
        <dbReference type="EMBL" id="EZF51177.1"/>
    </source>
</evidence>
<evidence type="ECO:0000256" key="1">
    <source>
        <dbReference type="SAM" id="MobiDB-lite"/>
    </source>
</evidence>
<feature type="compositionally biased region" description="Polar residues" evidence="1">
    <location>
        <begin position="79"/>
        <end position="88"/>
    </location>
</feature>
<name>A0A022VY58_TRIRU</name>
<proteinExistence type="predicted"/>
<dbReference type="HOGENOM" id="CLU_1778787_0_0_1"/>
<organism evidence="2">
    <name type="scientific">Trichophyton rubrum CBS 288.86</name>
    <dbReference type="NCBI Taxonomy" id="1215330"/>
    <lineage>
        <taxon>Eukaryota</taxon>
        <taxon>Fungi</taxon>
        <taxon>Dikarya</taxon>
        <taxon>Ascomycota</taxon>
        <taxon>Pezizomycotina</taxon>
        <taxon>Eurotiomycetes</taxon>
        <taxon>Eurotiomycetidae</taxon>
        <taxon>Onygenales</taxon>
        <taxon>Arthrodermataceae</taxon>
        <taxon>Trichophyton</taxon>
    </lineage>
</organism>
<sequence length="146" mass="16600">MISVNTIFDLVYIVLQLPYKLSSCQVQPSQRTREFEVKKGSSPGLKEQTLSQSQSLRQYPVPKEITLWPVECIMDTAKDPNSSRSRVSPTRRKLERGSMVMTKDNPLRKTGITKIIALWRGNLEKSPTFVNSWRISAKVSSIPLYG</sequence>
<dbReference type="Proteomes" id="UP000023758">
    <property type="component" value="Unassembled WGS sequence"/>
</dbReference>